<evidence type="ECO:0000256" key="8">
    <source>
        <dbReference type="ARBA" id="ARBA00023065"/>
    </source>
</evidence>
<feature type="transmembrane region" description="Helical" evidence="13">
    <location>
        <begin position="391"/>
        <end position="414"/>
    </location>
</feature>
<evidence type="ECO:0008006" key="15">
    <source>
        <dbReference type="Google" id="ProtNLM"/>
    </source>
</evidence>
<keyword evidence="3" id="KW-0813">Transport</keyword>
<keyword evidence="5 13" id="KW-0812">Transmembrane</keyword>
<accession>A0A7S2UAF8</accession>
<evidence type="ECO:0000256" key="11">
    <source>
        <dbReference type="ARBA" id="ARBA00045497"/>
    </source>
</evidence>
<sequence length="452" mass="50276">MFFKSSSSPRRPREEKSRITTKSTKPKNTSSTSIKLGDDAEKEENNATTDEENPPDAITRTPVPTETTALLFSPSEDDESISSSRSEMSFRMGLQSLYALPGMTIRAHCMDVQNGFSPCTTEQALTGAVKTRGKKAYWIDVDADERDSDELRSWLMGIQLPPFLVDALSERPESWASQVLPLRKAVLVVLRILPLSLQSDEVAHLAALVMPNLLLTFTSCPRSETGGFYPLFVDEMKVPQRLPAATSSGALLAWLRFHMERTSLFTRELRSSVLLMDEAMDRDIVNVELDEIISAKDMLLKLLGVAEEQAECLDALSGYADAHITASGVVDLSSSSSARIGLDFSRVKTSLAILTSKAGATERMALRVEKHLGDLRERHEGHGQEIMNRRLSILTILSAIFLPLTLVTGIWGMNFQYMPELQSHDAYPLALCSMLLTAATMTFYFWRTGWFH</sequence>
<dbReference type="InterPro" id="IPR002523">
    <property type="entry name" value="MgTranspt_CorA/ZnTranspt_ZntB"/>
</dbReference>
<keyword evidence="4" id="KW-1003">Cell membrane</keyword>
<dbReference type="GO" id="GO:0005886">
    <property type="term" value="C:plasma membrane"/>
    <property type="evidence" value="ECO:0007669"/>
    <property type="project" value="UniProtKB-SubCell"/>
</dbReference>
<keyword evidence="6" id="KW-0460">Magnesium</keyword>
<dbReference type="EMBL" id="HBHQ01005996">
    <property type="protein sequence ID" value="CAD9812193.1"/>
    <property type="molecule type" value="Transcribed_RNA"/>
</dbReference>
<reference evidence="14" key="1">
    <citation type="submission" date="2021-01" db="EMBL/GenBank/DDBJ databases">
        <authorList>
            <person name="Corre E."/>
            <person name="Pelletier E."/>
            <person name="Niang G."/>
            <person name="Scheremetjew M."/>
            <person name="Finn R."/>
            <person name="Kale V."/>
            <person name="Holt S."/>
            <person name="Cochrane G."/>
            <person name="Meng A."/>
            <person name="Brown T."/>
            <person name="Cohen L."/>
        </authorList>
    </citation>
    <scope>NUCLEOTIDE SEQUENCE</scope>
    <source>
        <strain evidence="14">CCMP2084</strain>
    </source>
</reference>
<dbReference type="PANTHER" id="PTHR46494">
    <property type="entry name" value="CORA FAMILY METAL ION TRANSPORTER (EUROFUNG)"/>
    <property type="match status" value="1"/>
</dbReference>
<comment type="subcellular location">
    <subcellularLocation>
        <location evidence="1">Cell membrane</location>
        <topology evidence="1">Multi-pass membrane protein</topology>
    </subcellularLocation>
</comment>
<protein>
    <recommendedName>
        <fullName evidence="15">Magnesium transporter</fullName>
    </recommendedName>
</protein>
<keyword evidence="7 13" id="KW-1133">Transmembrane helix</keyword>
<keyword evidence="8" id="KW-0406">Ion transport</keyword>
<dbReference type="InterPro" id="IPR045861">
    <property type="entry name" value="CorA_cytoplasmic_dom"/>
</dbReference>
<dbReference type="AlphaFoldDB" id="A0A7S2UAF8"/>
<evidence type="ECO:0000256" key="5">
    <source>
        <dbReference type="ARBA" id="ARBA00022692"/>
    </source>
</evidence>
<comment type="similarity">
    <text evidence="2">Belongs to the CorA metal ion transporter (MIT) (TC 1.A.35) family.</text>
</comment>
<organism evidence="14">
    <name type="scientific">Attheya septentrionalis</name>
    <dbReference type="NCBI Taxonomy" id="420275"/>
    <lineage>
        <taxon>Eukaryota</taxon>
        <taxon>Sar</taxon>
        <taxon>Stramenopiles</taxon>
        <taxon>Ochrophyta</taxon>
        <taxon>Bacillariophyta</taxon>
        <taxon>Coscinodiscophyceae</taxon>
        <taxon>Chaetocerotophycidae</taxon>
        <taxon>Chaetocerotales</taxon>
        <taxon>Attheyaceae</taxon>
        <taxon>Attheya</taxon>
    </lineage>
</organism>
<dbReference type="InterPro" id="IPR045863">
    <property type="entry name" value="CorA_TM1_TM2"/>
</dbReference>
<evidence type="ECO:0000256" key="10">
    <source>
        <dbReference type="ARBA" id="ARBA00034269"/>
    </source>
</evidence>
<evidence type="ECO:0000256" key="6">
    <source>
        <dbReference type="ARBA" id="ARBA00022842"/>
    </source>
</evidence>
<evidence type="ECO:0000256" key="3">
    <source>
        <dbReference type="ARBA" id="ARBA00022448"/>
    </source>
</evidence>
<evidence type="ECO:0000256" key="1">
    <source>
        <dbReference type="ARBA" id="ARBA00004651"/>
    </source>
</evidence>
<dbReference type="Pfam" id="PF01544">
    <property type="entry name" value="CorA"/>
    <property type="match status" value="1"/>
</dbReference>
<dbReference type="Gene3D" id="1.20.58.340">
    <property type="entry name" value="Magnesium transport protein CorA, transmembrane region"/>
    <property type="match status" value="1"/>
</dbReference>
<evidence type="ECO:0000256" key="7">
    <source>
        <dbReference type="ARBA" id="ARBA00022989"/>
    </source>
</evidence>
<evidence type="ECO:0000256" key="13">
    <source>
        <dbReference type="SAM" id="Phobius"/>
    </source>
</evidence>
<dbReference type="GO" id="GO:0015095">
    <property type="term" value="F:magnesium ion transmembrane transporter activity"/>
    <property type="evidence" value="ECO:0007669"/>
    <property type="project" value="TreeGrafter"/>
</dbReference>
<keyword evidence="9 13" id="KW-0472">Membrane</keyword>
<evidence type="ECO:0000313" key="14">
    <source>
        <dbReference type="EMBL" id="CAD9812193.1"/>
    </source>
</evidence>
<comment type="function">
    <text evidence="11">Mediates influx of magnesium ions. Alternates between open and closed states. Activated by low cytoplasmic Mg(2+) levels. Inactive when cytoplasmic Mg(2+) levels are high.</text>
</comment>
<evidence type="ECO:0000256" key="12">
    <source>
        <dbReference type="SAM" id="MobiDB-lite"/>
    </source>
</evidence>
<feature type="region of interest" description="Disordered" evidence="12">
    <location>
        <begin position="1"/>
        <end position="62"/>
    </location>
</feature>
<dbReference type="FunFam" id="1.20.58.340:FF:000004">
    <property type="entry name" value="Magnesium transport protein CorA"/>
    <property type="match status" value="1"/>
</dbReference>
<dbReference type="SUPFAM" id="SSF144083">
    <property type="entry name" value="Magnesium transport protein CorA, transmembrane region"/>
    <property type="match status" value="1"/>
</dbReference>
<evidence type="ECO:0000256" key="4">
    <source>
        <dbReference type="ARBA" id="ARBA00022475"/>
    </source>
</evidence>
<dbReference type="GO" id="GO:0000287">
    <property type="term" value="F:magnesium ion binding"/>
    <property type="evidence" value="ECO:0007669"/>
    <property type="project" value="TreeGrafter"/>
</dbReference>
<dbReference type="SUPFAM" id="SSF143865">
    <property type="entry name" value="CorA soluble domain-like"/>
    <property type="match status" value="1"/>
</dbReference>
<name>A0A7S2UAF8_9STRA</name>
<evidence type="ECO:0000256" key="9">
    <source>
        <dbReference type="ARBA" id="ARBA00023136"/>
    </source>
</evidence>
<gene>
    <name evidence="14" type="ORF">ASEP1449_LOCUS4018</name>
</gene>
<feature type="compositionally biased region" description="Low complexity" evidence="12">
    <location>
        <begin position="20"/>
        <end position="35"/>
    </location>
</feature>
<feature type="compositionally biased region" description="Basic and acidic residues" evidence="12">
    <location>
        <begin position="36"/>
        <end position="45"/>
    </location>
</feature>
<evidence type="ECO:0000256" key="2">
    <source>
        <dbReference type="ARBA" id="ARBA00009765"/>
    </source>
</evidence>
<feature type="transmembrane region" description="Helical" evidence="13">
    <location>
        <begin position="426"/>
        <end position="446"/>
    </location>
</feature>
<dbReference type="PANTHER" id="PTHR46494:SF1">
    <property type="entry name" value="CORA FAMILY METAL ION TRANSPORTER (EUROFUNG)"/>
    <property type="match status" value="1"/>
</dbReference>
<dbReference type="GO" id="GO:0050897">
    <property type="term" value="F:cobalt ion binding"/>
    <property type="evidence" value="ECO:0007669"/>
    <property type="project" value="TreeGrafter"/>
</dbReference>
<comment type="catalytic activity">
    <reaction evidence="10">
        <text>Mg(2+)(in) = Mg(2+)(out)</text>
        <dbReference type="Rhea" id="RHEA:29827"/>
        <dbReference type="ChEBI" id="CHEBI:18420"/>
    </reaction>
</comment>
<dbReference type="GO" id="GO:0015087">
    <property type="term" value="F:cobalt ion transmembrane transporter activity"/>
    <property type="evidence" value="ECO:0007669"/>
    <property type="project" value="TreeGrafter"/>
</dbReference>
<proteinExistence type="inferred from homology"/>